<keyword evidence="3 6" id="KW-1133">Transmembrane helix</keyword>
<dbReference type="Pfam" id="PF00520">
    <property type="entry name" value="Ion_trans"/>
    <property type="match status" value="1"/>
</dbReference>
<gene>
    <name evidence="8" type="primary">eag</name>
    <name evidence="8" type="ORF">AK812_SmicGene28214</name>
</gene>
<organism evidence="8 9">
    <name type="scientific">Symbiodinium microadriaticum</name>
    <name type="common">Dinoflagellate</name>
    <name type="synonym">Zooxanthella microadriatica</name>
    <dbReference type="NCBI Taxonomy" id="2951"/>
    <lineage>
        <taxon>Eukaryota</taxon>
        <taxon>Sar</taxon>
        <taxon>Alveolata</taxon>
        <taxon>Dinophyceae</taxon>
        <taxon>Suessiales</taxon>
        <taxon>Symbiodiniaceae</taxon>
        <taxon>Symbiodinium</taxon>
    </lineage>
</organism>
<feature type="domain" description="Ion transport" evidence="7">
    <location>
        <begin position="172"/>
        <end position="431"/>
    </location>
</feature>
<dbReference type="InterPro" id="IPR050818">
    <property type="entry name" value="KCNH_animal-type"/>
</dbReference>
<dbReference type="SUPFAM" id="SSF81324">
    <property type="entry name" value="Voltage-gated potassium channels"/>
    <property type="match status" value="1"/>
</dbReference>
<evidence type="ECO:0000256" key="2">
    <source>
        <dbReference type="ARBA" id="ARBA00022692"/>
    </source>
</evidence>
<protein>
    <submittedName>
        <fullName evidence="8">Potassium voltage-gated channel protein eag</fullName>
    </submittedName>
</protein>
<feature type="compositionally biased region" description="Low complexity" evidence="5">
    <location>
        <begin position="39"/>
        <end position="49"/>
    </location>
</feature>
<keyword evidence="2 6" id="KW-0812">Transmembrane</keyword>
<dbReference type="PANTHER" id="PTHR10217">
    <property type="entry name" value="VOLTAGE AND LIGAND GATED POTASSIUM CHANNEL"/>
    <property type="match status" value="1"/>
</dbReference>
<dbReference type="PANTHER" id="PTHR10217:SF435">
    <property type="entry name" value="POTASSIUM VOLTAGE-GATED CHANNEL PROTEIN EAG"/>
    <property type="match status" value="1"/>
</dbReference>
<evidence type="ECO:0000256" key="1">
    <source>
        <dbReference type="ARBA" id="ARBA00004141"/>
    </source>
</evidence>
<evidence type="ECO:0000256" key="6">
    <source>
        <dbReference type="SAM" id="Phobius"/>
    </source>
</evidence>
<name>A0A1Q9D4Y0_SYMMI</name>
<dbReference type="AlphaFoldDB" id="A0A1Q9D4Y0"/>
<dbReference type="GO" id="GO:0005886">
    <property type="term" value="C:plasma membrane"/>
    <property type="evidence" value="ECO:0007669"/>
    <property type="project" value="TreeGrafter"/>
</dbReference>
<feature type="transmembrane region" description="Helical" evidence="6">
    <location>
        <begin position="170"/>
        <end position="190"/>
    </location>
</feature>
<feature type="compositionally biased region" description="Basic and acidic residues" evidence="5">
    <location>
        <begin position="102"/>
        <end position="112"/>
    </location>
</feature>
<evidence type="ECO:0000256" key="5">
    <source>
        <dbReference type="SAM" id="MobiDB-lite"/>
    </source>
</evidence>
<keyword evidence="9" id="KW-1185">Reference proteome</keyword>
<evidence type="ECO:0000313" key="9">
    <source>
        <dbReference type="Proteomes" id="UP000186817"/>
    </source>
</evidence>
<dbReference type="PRINTS" id="PR01463">
    <property type="entry name" value="EAGCHANLFMLY"/>
</dbReference>
<feature type="transmembrane region" description="Helical" evidence="6">
    <location>
        <begin position="202"/>
        <end position="223"/>
    </location>
</feature>
<evidence type="ECO:0000256" key="4">
    <source>
        <dbReference type="ARBA" id="ARBA00023136"/>
    </source>
</evidence>
<dbReference type="EMBL" id="LSRX01000722">
    <property type="protein sequence ID" value="OLP90251.1"/>
    <property type="molecule type" value="Genomic_DNA"/>
</dbReference>
<accession>A0A1Q9D4Y0</accession>
<keyword evidence="4 6" id="KW-0472">Membrane</keyword>
<sequence length="479" mass="55046">MTERWRDILHQLSSELERQSAKLRDLEIENERLREGEVPSIASPTTSPISPRPDALNVLEESQNKGNRSESSYSAACQLSEVKPWTGNDDRDEQEGPTRTNTEGKENSKDTGGELESTEPVRVWGSMQTFAAKDPDAILKAKFAQMRTTPTANYERKPWYVVNPQRSNKFAAWQVVTMGALAFVVIVVPYQVGLLELVQWDLLLTLSTLVDFIFLIDVFLQFVTMYPRTTPRGIVWEQRVSKIAWHYMTSWFALDFITLIPFDIFELTFQADDVGLGKASKAIRALRLLKLMRILKTSRWLHKIEIAISIPYQQFALFRFLLILCMVCHWLACIWAMTLQLGETDKPQWINDIEAIDRFFGIETRKDPMRTYISSLYFCTYTMTSVGYGDIGPKNIIERCVCTLIVLTAGLCWAYVLGEVCAIVSDMNAESQGFRKKMTELNRMMKEQGLPYDLRCRMRTREYVNCMTGENLDAEDTDD</sequence>
<comment type="caution">
    <text evidence="8">The sequence shown here is derived from an EMBL/GenBank/DDBJ whole genome shotgun (WGS) entry which is preliminary data.</text>
</comment>
<feature type="transmembrane region" description="Helical" evidence="6">
    <location>
        <begin position="316"/>
        <end position="337"/>
    </location>
</feature>
<dbReference type="OMA" id="TERWRDI"/>
<dbReference type="Gene3D" id="1.10.287.70">
    <property type="match status" value="1"/>
</dbReference>
<proteinExistence type="predicted"/>
<dbReference type="GO" id="GO:0005249">
    <property type="term" value="F:voltage-gated potassium channel activity"/>
    <property type="evidence" value="ECO:0007669"/>
    <property type="project" value="InterPro"/>
</dbReference>
<dbReference type="Proteomes" id="UP000186817">
    <property type="component" value="Unassembled WGS sequence"/>
</dbReference>
<evidence type="ECO:0000259" key="7">
    <source>
        <dbReference type="Pfam" id="PF00520"/>
    </source>
</evidence>
<feature type="compositionally biased region" description="Polar residues" evidence="5">
    <location>
        <begin position="60"/>
        <end position="77"/>
    </location>
</feature>
<reference evidence="8 9" key="1">
    <citation type="submission" date="2016-02" db="EMBL/GenBank/DDBJ databases">
        <title>Genome analysis of coral dinoflagellate symbionts highlights evolutionary adaptations to a symbiotic lifestyle.</title>
        <authorList>
            <person name="Aranda M."/>
            <person name="Li Y."/>
            <person name="Liew Y.J."/>
            <person name="Baumgarten S."/>
            <person name="Simakov O."/>
            <person name="Wilson M."/>
            <person name="Piel J."/>
            <person name="Ashoor H."/>
            <person name="Bougouffa S."/>
            <person name="Bajic V.B."/>
            <person name="Ryu T."/>
            <person name="Ravasi T."/>
            <person name="Bayer T."/>
            <person name="Micklem G."/>
            <person name="Kim H."/>
            <person name="Bhak J."/>
            <person name="Lajeunesse T.C."/>
            <person name="Voolstra C.R."/>
        </authorList>
    </citation>
    <scope>NUCLEOTIDE SEQUENCE [LARGE SCALE GENOMIC DNA]</scope>
    <source>
        <strain evidence="8 9">CCMP2467</strain>
    </source>
</reference>
<evidence type="ECO:0000256" key="3">
    <source>
        <dbReference type="ARBA" id="ARBA00022989"/>
    </source>
</evidence>
<dbReference type="OrthoDB" id="447251at2759"/>
<feature type="region of interest" description="Disordered" evidence="5">
    <location>
        <begin position="30"/>
        <end position="118"/>
    </location>
</feature>
<dbReference type="InterPro" id="IPR003938">
    <property type="entry name" value="K_chnl_volt-dep_EAG/ELK/ERG"/>
</dbReference>
<dbReference type="InterPro" id="IPR005821">
    <property type="entry name" value="Ion_trans_dom"/>
</dbReference>
<dbReference type="GO" id="GO:0042391">
    <property type="term" value="P:regulation of membrane potential"/>
    <property type="evidence" value="ECO:0007669"/>
    <property type="project" value="TreeGrafter"/>
</dbReference>
<evidence type="ECO:0000313" key="8">
    <source>
        <dbReference type="EMBL" id="OLP90251.1"/>
    </source>
</evidence>
<comment type="subcellular location">
    <subcellularLocation>
        <location evidence="1">Membrane</location>
        <topology evidence="1">Multi-pass membrane protein</topology>
    </subcellularLocation>
</comment>